<dbReference type="SUPFAM" id="SSF49503">
    <property type="entry name" value="Cupredoxins"/>
    <property type="match status" value="1"/>
</dbReference>
<sequence>MHKWLFSTLIAVACVMGVFLLATGLPDKPIDESRGLKPGQELLKITATNFEFDKKEYKVKAGTNYKISFSNSLGNHGVEFQGLDVKLDKDNPVAEVTFDKPGTYELKCSIMCGPGHPNMKSVIIVE</sequence>
<dbReference type="InterPro" id="IPR008972">
    <property type="entry name" value="Cupredoxin"/>
</dbReference>
<keyword evidence="2" id="KW-1185">Reference proteome</keyword>
<proteinExistence type="predicted"/>
<dbReference type="RefSeq" id="WP_041058374.1">
    <property type="nucleotide sequence ID" value="NZ_JXAL01000001.1"/>
</dbReference>
<organism evidence="1 2">
    <name type="scientific">Cohnella kolymensis</name>
    <dbReference type="NCBI Taxonomy" id="1590652"/>
    <lineage>
        <taxon>Bacteria</taxon>
        <taxon>Bacillati</taxon>
        <taxon>Bacillota</taxon>
        <taxon>Bacilli</taxon>
        <taxon>Bacillales</taxon>
        <taxon>Paenibacillaceae</taxon>
        <taxon>Cohnella</taxon>
    </lineage>
</organism>
<accession>A0ABR5AA27</accession>
<dbReference type="EMBL" id="JXAL01000001">
    <property type="protein sequence ID" value="KIL37257.1"/>
    <property type="molecule type" value="Genomic_DNA"/>
</dbReference>
<evidence type="ECO:0000313" key="1">
    <source>
        <dbReference type="EMBL" id="KIL37257.1"/>
    </source>
</evidence>
<dbReference type="Gene3D" id="2.60.40.420">
    <property type="entry name" value="Cupredoxins - blue copper proteins"/>
    <property type="match status" value="1"/>
</dbReference>
<reference evidence="1 2" key="1">
    <citation type="submission" date="2014-12" db="EMBL/GenBank/DDBJ databases">
        <title>Draft genome sequence of Cohnella kolymensis strain B-2846.</title>
        <authorList>
            <person name="Karlyshev A.V."/>
            <person name="Kudryashova E.B."/>
        </authorList>
    </citation>
    <scope>NUCLEOTIDE SEQUENCE [LARGE SCALE GENOMIC DNA]</scope>
    <source>
        <strain evidence="1 2">VKM B-2846</strain>
    </source>
</reference>
<protein>
    <submittedName>
        <fullName evidence="1">Cytochrome C oxidase subunit II</fullName>
    </submittedName>
</protein>
<evidence type="ECO:0000313" key="2">
    <source>
        <dbReference type="Proteomes" id="UP000054526"/>
    </source>
</evidence>
<gene>
    <name evidence="1" type="ORF">SD71_00625</name>
</gene>
<comment type="caution">
    <text evidence="1">The sequence shown here is derived from an EMBL/GenBank/DDBJ whole genome shotgun (WGS) entry which is preliminary data.</text>
</comment>
<dbReference type="Proteomes" id="UP000054526">
    <property type="component" value="Unassembled WGS sequence"/>
</dbReference>
<name>A0ABR5AA27_9BACL</name>